<dbReference type="Pfam" id="PF17272">
    <property type="entry name" value="DUF5337"/>
    <property type="match status" value="1"/>
</dbReference>
<keyword evidence="3" id="KW-1185">Reference proteome</keyword>
<dbReference type="AlphaFoldDB" id="A0A6P1T006"/>
<proteinExistence type="predicted"/>
<evidence type="ECO:0000256" key="1">
    <source>
        <dbReference type="SAM" id="Phobius"/>
    </source>
</evidence>
<sequence>MSGKTERTGKDARLPAAVIAVAACVWLAGMALGPRLGLSPRYAFLLDLSCMAAFVWALVAVLRIRQAGRSGE</sequence>
<evidence type="ECO:0000313" key="2">
    <source>
        <dbReference type="EMBL" id="QHQ34609.1"/>
    </source>
</evidence>
<name>A0A6P1T006_9RHOB</name>
<keyword evidence="1" id="KW-1133">Transmembrane helix</keyword>
<evidence type="ECO:0008006" key="4">
    <source>
        <dbReference type="Google" id="ProtNLM"/>
    </source>
</evidence>
<feature type="transmembrane region" description="Helical" evidence="1">
    <location>
        <begin position="12"/>
        <end position="32"/>
    </location>
</feature>
<protein>
    <recommendedName>
        <fullName evidence="4">DUF5337 domain-containing protein</fullName>
    </recommendedName>
</protein>
<accession>A0A6P1T006</accession>
<keyword evidence="1" id="KW-0812">Transmembrane</keyword>
<dbReference type="KEGG" id="amaq:GO499_05095"/>
<dbReference type="PROSITE" id="PS51257">
    <property type="entry name" value="PROKAR_LIPOPROTEIN"/>
    <property type="match status" value="1"/>
</dbReference>
<evidence type="ECO:0000313" key="3">
    <source>
        <dbReference type="Proteomes" id="UP000464495"/>
    </source>
</evidence>
<dbReference type="EMBL" id="CP046620">
    <property type="protein sequence ID" value="QHQ34609.1"/>
    <property type="molecule type" value="Genomic_DNA"/>
</dbReference>
<keyword evidence="1" id="KW-0472">Membrane</keyword>
<reference evidence="2 3" key="1">
    <citation type="submission" date="2019-12" db="EMBL/GenBank/DDBJ databases">
        <title>Complete genome sequence of Algicella marina strain 9Alg 56(T) isolated from the red alga Tichocarpus crinitus.</title>
        <authorList>
            <person name="Kim S.-G."/>
            <person name="Nedashkovskaya O.I."/>
        </authorList>
    </citation>
    <scope>NUCLEOTIDE SEQUENCE [LARGE SCALE GENOMIC DNA]</scope>
    <source>
        <strain evidence="2 3">9Alg 56</strain>
    </source>
</reference>
<dbReference type="InterPro" id="IPR020308">
    <property type="entry name" value="Uncharacterised_Ynq1"/>
</dbReference>
<organism evidence="2 3">
    <name type="scientific">Algicella marina</name>
    <dbReference type="NCBI Taxonomy" id="2683284"/>
    <lineage>
        <taxon>Bacteria</taxon>
        <taxon>Pseudomonadati</taxon>
        <taxon>Pseudomonadota</taxon>
        <taxon>Alphaproteobacteria</taxon>
        <taxon>Rhodobacterales</taxon>
        <taxon>Paracoccaceae</taxon>
        <taxon>Algicella</taxon>
    </lineage>
</organism>
<feature type="transmembrane region" description="Helical" evidence="1">
    <location>
        <begin position="44"/>
        <end position="64"/>
    </location>
</feature>
<dbReference type="RefSeq" id="WP_161861178.1">
    <property type="nucleotide sequence ID" value="NZ_CP046620.1"/>
</dbReference>
<gene>
    <name evidence="2" type="ORF">GO499_05095</name>
</gene>
<dbReference type="Proteomes" id="UP000464495">
    <property type="component" value="Chromosome"/>
</dbReference>